<evidence type="ECO:0000259" key="2">
    <source>
        <dbReference type="PROSITE" id="PS51832"/>
    </source>
</evidence>
<dbReference type="Gene3D" id="3.30.450.290">
    <property type="match status" value="1"/>
</dbReference>
<dbReference type="AlphaFoldDB" id="A0A370DKG7"/>
<reference evidence="3 4" key="1">
    <citation type="journal article" date="2018" name="ISME J.">
        <title>Endosymbiont genomes yield clues of tubeworm success.</title>
        <authorList>
            <person name="Li Y."/>
            <person name="Liles M.R."/>
            <person name="Halanych K.M."/>
        </authorList>
    </citation>
    <scope>NUCLEOTIDE SEQUENCE [LARGE SCALE GENOMIC DNA]</scope>
    <source>
        <strain evidence="3">A1464</strain>
    </source>
</reference>
<gene>
    <name evidence="3" type="ORF">DIZ80_04025</name>
</gene>
<dbReference type="GO" id="GO:0016301">
    <property type="term" value="F:kinase activity"/>
    <property type="evidence" value="ECO:0007669"/>
    <property type="project" value="UniProtKB-KW"/>
</dbReference>
<feature type="transmembrane region" description="Helical" evidence="1">
    <location>
        <begin position="174"/>
        <end position="195"/>
    </location>
</feature>
<comment type="caution">
    <text evidence="3">The sequence shown here is derived from an EMBL/GenBank/DDBJ whole genome shotgun (WGS) entry which is preliminary data.</text>
</comment>
<dbReference type="InterPro" id="IPR037522">
    <property type="entry name" value="HD_GYP_dom"/>
</dbReference>
<dbReference type="InterPro" id="IPR052020">
    <property type="entry name" value="Cyclic_di-GMP/3'3'-cGAMP_PDE"/>
</dbReference>
<dbReference type="EMBL" id="QFXC01000007">
    <property type="protein sequence ID" value="RDH84646.1"/>
    <property type="molecule type" value="Genomic_DNA"/>
</dbReference>
<keyword evidence="1" id="KW-1133">Transmembrane helix</keyword>
<dbReference type="PANTHER" id="PTHR45228:SF9">
    <property type="entry name" value="3'3'-CGAMP-SPECIFIC PHOSPHODIESTERASE 2"/>
    <property type="match status" value="1"/>
</dbReference>
<evidence type="ECO:0000313" key="3">
    <source>
        <dbReference type="EMBL" id="RDH84646.1"/>
    </source>
</evidence>
<dbReference type="SUPFAM" id="SSF109604">
    <property type="entry name" value="HD-domain/PDEase-like"/>
    <property type="match status" value="1"/>
</dbReference>
<dbReference type="Proteomes" id="UP000254266">
    <property type="component" value="Unassembled WGS sequence"/>
</dbReference>
<keyword evidence="3" id="KW-0418">Kinase</keyword>
<dbReference type="Pfam" id="PF13487">
    <property type="entry name" value="HD_5"/>
    <property type="match status" value="1"/>
</dbReference>
<keyword evidence="3" id="KW-0808">Transferase</keyword>
<sequence>MIKPSIKTITLSRLLSFLLLAAVVMSVVIAFNFRMLSHNIVKNEATSIADIIKAGLTAHMKADVMDKRSFFLNEIKTVHDISEIEIIRAPAVNRQFGVSQLEKEAGEIVKKVFETKQPEFIIDDFGIIPSIRAVMPYIATNQGRLNCLDCHQVSEGTVLGAVDITLDITKYRSMASWLLMVLLVASLTIILLIAINTLRTVQVYIKDPLENLIVKAKDAYVTHEPVNSETFTTVEFENVAKEINHFNKDIIANQDMLKQLNFNLLELNNEIEDTLRETVFTMGVIEEQRSKEAKNHTRRVTEYSKLLATKLGLSNRDVELIASAAPLHDIGKLGIPDSILFKPGKLTTEEFETMQNHPAIGYSMLSHSKRDILKAAAIIAHQHHEKWNGSGYPWGLRQNDIHVYGRIVALADVYDALLSERHYKKAWPLDDVISWVEKESGSHFDPDLVDILISNIEEFVAIGVLYNSNNDGMDVEP</sequence>
<keyword evidence="1" id="KW-0472">Membrane</keyword>
<dbReference type="Gene3D" id="1.10.3210.10">
    <property type="entry name" value="Hypothetical protein af1432"/>
    <property type="match status" value="1"/>
</dbReference>
<feature type="domain" description="HD-GYP" evidence="2">
    <location>
        <begin position="271"/>
        <end position="468"/>
    </location>
</feature>
<dbReference type="GO" id="GO:0008081">
    <property type="term" value="F:phosphoric diester hydrolase activity"/>
    <property type="evidence" value="ECO:0007669"/>
    <property type="project" value="UniProtKB-ARBA"/>
</dbReference>
<dbReference type="InterPro" id="IPR003607">
    <property type="entry name" value="HD/PDEase_dom"/>
</dbReference>
<keyword evidence="4" id="KW-1185">Reference proteome</keyword>
<organism evidence="3 4">
    <name type="scientific">endosymbiont of Galathealinum brachiosum</name>
    <dbReference type="NCBI Taxonomy" id="2200906"/>
    <lineage>
        <taxon>Bacteria</taxon>
        <taxon>Pseudomonadati</taxon>
        <taxon>Pseudomonadota</taxon>
        <taxon>Gammaproteobacteria</taxon>
        <taxon>sulfur-oxidizing symbionts</taxon>
    </lineage>
</organism>
<evidence type="ECO:0000256" key="1">
    <source>
        <dbReference type="SAM" id="Phobius"/>
    </source>
</evidence>
<keyword evidence="1" id="KW-0812">Transmembrane</keyword>
<proteinExistence type="predicted"/>
<accession>A0A370DKG7</accession>
<evidence type="ECO:0000313" key="4">
    <source>
        <dbReference type="Proteomes" id="UP000254266"/>
    </source>
</evidence>
<dbReference type="PANTHER" id="PTHR45228">
    <property type="entry name" value="CYCLIC DI-GMP PHOSPHODIESTERASE TM_0186-RELATED"/>
    <property type="match status" value="1"/>
</dbReference>
<dbReference type="SMART" id="SM00471">
    <property type="entry name" value="HDc"/>
    <property type="match status" value="1"/>
</dbReference>
<dbReference type="CDD" id="cd00077">
    <property type="entry name" value="HDc"/>
    <property type="match status" value="1"/>
</dbReference>
<protein>
    <submittedName>
        <fullName evidence="3">Histidine kinase</fullName>
    </submittedName>
</protein>
<dbReference type="PROSITE" id="PS51832">
    <property type="entry name" value="HD_GYP"/>
    <property type="match status" value="1"/>
</dbReference>
<name>A0A370DKG7_9GAMM</name>